<dbReference type="Pfam" id="PF00596">
    <property type="entry name" value="Aldolase_II"/>
    <property type="match status" value="1"/>
</dbReference>
<evidence type="ECO:0000256" key="1">
    <source>
        <dbReference type="ARBA" id="ARBA00022723"/>
    </source>
</evidence>
<dbReference type="OrthoDB" id="2932980at2759"/>
<dbReference type="eggNOG" id="ENOG502SKYK">
    <property type="taxonomic scope" value="Eukaryota"/>
</dbReference>
<dbReference type="GO" id="GO:0046872">
    <property type="term" value="F:metal ion binding"/>
    <property type="evidence" value="ECO:0007669"/>
    <property type="project" value="UniProtKB-KW"/>
</dbReference>
<sequence length="240" mass="26383">MSGDKAPALVSSQADLIPYNVSDASPVDPKSKKGYQERFIHSEIYKRFPHVNSVVHSHSEAVLPYTMSGVPMRPTFHIAGFLGPHVPTFDIKPLYKPEDQQDMLVNSQFLGSSLASKFSAEGSPNQARNVVLMTSHGFTTVGTSIQQAVYRAIYTHANANVQTNALLIRNASMNLGSGSSTTSPLEDMRYLDDDQVAGSLSMNDASQDRPWALWVREVEASPLYSKSSSRALVVDKRFLF</sequence>
<dbReference type="STRING" id="1072389.K1XGE7"/>
<dbReference type="GO" id="GO:0005829">
    <property type="term" value="C:cytosol"/>
    <property type="evidence" value="ECO:0007669"/>
    <property type="project" value="TreeGrafter"/>
</dbReference>
<dbReference type="GO" id="GO:0016832">
    <property type="term" value="F:aldehyde-lyase activity"/>
    <property type="evidence" value="ECO:0007669"/>
    <property type="project" value="TreeGrafter"/>
</dbReference>
<name>K1XGE7_MARBU</name>
<keyword evidence="2" id="KW-0456">Lyase</keyword>
<evidence type="ECO:0000259" key="3">
    <source>
        <dbReference type="SMART" id="SM01007"/>
    </source>
</evidence>
<dbReference type="InterPro" id="IPR001303">
    <property type="entry name" value="Aldolase_II/adducin_N"/>
</dbReference>
<gene>
    <name evidence="4" type="ORF">MBM_01845</name>
</gene>
<dbReference type="Proteomes" id="UP000006753">
    <property type="component" value="Unassembled WGS sequence"/>
</dbReference>
<evidence type="ECO:0000256" key="2">
    <source>
        <dbReference type="ARBA" id="ARBA00023239"/>
    </source>
</evidence>
<organism evidence="4 5">
    <name type="scientific">Marssonina brunnea f. sp. multigermtubi (strain MB_m1)</name>
    <name type="common">Marssonina leaf spot fungus</name>
    <dbReference type="NCBI Taxonomy" id="1072389"/>
    <lineage>
        <taxon>Eukaryota</taxon>
        <taxon>Fungi</taxon>
        <taxon>Dikarya</taxon>
        <taxon>Ascomycota</taxon>
        <taxon>Pezizomycotina</taxon>
        <taxon>Leotiomycetes</taxon>
        <taxon>Helotiales</taxon>
        <taxon>Drepanopezizaceae</taxon>
        <taxon>Drepanopeziza</taxon>
    </lineage>
</organism>
<dbReference type="KEGG" id="mbe:MBM_01845"/>
<dbReference type="Gene3D" id="3.40.225.10">
    <property type="entry name" value="Class II aldolase/adducin N-terminal domain"/>
    <property type="match status" value="1"/>
</dbReference>
<proteinExistence type="predicted"/>
<dbReference type="InterPro" id="IPR050197">
    <property type="entry name" value="Aldolase_class_II_sugar_metab"/>
</dbReference>
<dbReference type="AlphaFoldDB" id="K1XGE7"/>
<dbReference type="GO" id="GO:0019323">
    <property type="term" value="P:pentose catabolic process"/>
    <property type="evidence" value="ECO:0007669"/>
    <property type="project" value="TreeGrafter"/>
</dbReference>
<evidence type="ECO:0000313" key="4">
    <source>
        <dbReference type="EMBL" id="EKD19893.1"/>
    </source>
</evidence>
<keyword evidence="5" id="KW-1185">Reference proteome</keyword>
<dbReference type="HOGENOM" id="CLU_006033_2_2_1"/>
<keyword evidence="1" id="KW-0479">Metal-binding</keyword>
<dbReference type="PANTHER" id="PTHR22789">
    <property type="entry name" value="FUCULOSE PHOSPHATE ALDOLASE"/>
    <property type="match status" value="1"/>
</dbReference>
<reference evidence="4 5" key="1">
    <citation type="journal article" date="2012" name="BMC Genomics">
        <title>Sequencing the genome of Marssonina brunnea reveals fungus-poplar co-evolution.</title>
        <authorList>
            <person name="Zhu S."/>
            <person name="Cao Y.-Z."/>
            <person name="Jiang C."/>
            <person name="Tan B.-Y."/>
            <person name="Wang Z."/>
            <person name="Feng S."/>
            <person name="Zhang L."/>
            <person name="Su X.-H."/>
            <person name="Brejova B."/>
            <person name="Vinar T."/>
            <person name="Xu M."/>
            <person name="Wang M.-X."/>
            <person name="Zhang S.-G."/>
            <person name="Huang M.-R."/>
            <person name="Wu R."/>
            <person name="Zhou Y."/>
        </authorList>
    </citation>
    <scope>NUCLEOTIDE SEQUENCE [LARGE SCALE GENOMIC DNA]</scope>
    <source>
        <strain evidence="4 5">MB_m1</strain>
    </source>
</reference>
<dbReference type="OMA" id="VTDFAYY"/>
<protein>
    <submittedName>
        <fullName evidence="4">Class II Aldolase and Adducin domain-containing protein</fullName>
    </submittedName>
</protein>
<dbReference type="SUPFAM" id="SSF53639">
    <property type="entry name" value="AraD/HMP-PK domain-like"/>
    <property type="match status" value="1"/>
</dbReference>
<evidence type="ECO:0000313" key="5">
    <source>
        <dbReference type="Proteomes" id="UP000006753"/>
    </source>
</evidence>
<dbReference type="PANTHER" id="PTHR22789:SF0">
    <property type="entry name" value="3-OXO-TETRONATE 4-PHOSPHATE DECARBOXYLASE-RELATED"/>
    <property type="match status" value="1"/>
</dbReference>
<dbReference type="InParanoid" id="K1XGE7"/>
<dbReference type="SMART" id="SM01007">
    <property type="entry name" value="Aldolase_II"/>
    <property type="match status" value="1"/>
</dbReference>
<dbReference type="EMBL" id="JH921430">
    <property type="protein sequence ID" value="EKD19893.1"/>
    <property type="molecule type" value="Genomic_DNA"/>
</dbReference>
<accession>K1XGE7</accession>
<dbReference type="InterPro" id="IPR036409">
    <property type="entry name" value="Aldolase_II/adducin_N_sf"/>
</dbReference>
<feature type="domain" description="Class II aldolase/adducin N-terminal" evidence="3">
    <location>
        <begin position="7"/>
        <end position="163"/>
    </location>
</feature>